<gene>
    <name evidence="1" type="ORF">K466DRAFT_604409</name>
</gene>
<accession>A0A5C3NZS6</accession>
<proteinExistence type="predicted"/>
<dbReference type="EMBL" id="ML211589">
    <property type="protein sequence ID" value="TFK81550.1"/>
    <property type="molecule type" value="Genomic_DNA"/>
</dbReference>
<organism evidence="1 2">
    <name type="scientific">Polyporus arcularius HHB13444</name>
    <dbReference type="NCBI Taxonomy" id="1314778"/>
    <lineage>
        <taxon>Eukaryota</taxon>
        <taxon>Fungi</taxon>
        <taxon>Dikarya</taxon>
        <taxon>Basidiomycota</taxon>
        <taxon>Agaricomycotina</taxon>
        <taxon>Agaricomycetes</taxon>
        <taxon>Polyporales</taxon>
        <taxon>Polyporaceae</taxon>
        <taxon>Polyporus</taxon>
    </lineage>
</organism>
<dbReference type="InParanoid" id="A0A5C3NZS6"/>
<dbReference type="Proteomes" id="UP000308197">
    <property type="component" value="Unassembled WGS sequence"/>
</dbReference>
<evidence type="ECO:0000313" key="2">
    <source>
        <dbReference type="Proteomes" id="UP000308197"/>
    </source>
</evidence>
<dbReference type="AlphaFoldDB" id="A0A5C3NZS6"/>
<keyword evidence="2" id="KW-1185">Reference proteome</keyword>
<reference evidence="1 2" key="1">
    <citation type="journal article" date="2019" name="Nat. Ecol. Evol.">
        <title>Megaphylogeny resolves global patterns of mushroom evolution.</title>
        <authorList>
            <person name="Varga T."/>
            <person name="Krizsan K."/>
            <person name="Foldi C."/>
            <person name="Dima B."/>
            <person name="Sanchez-Garcia M."/>
            <person name="Sanchez-Ramirez S."/>
            <person name="Szollosi G.J."/>
            <person name="Szarkandi J.G."/>
            <person name="Papp V."/>
            <person name="Albert L."/>
            <person name="Andreopoulos W."/>
            <person name="Angelini C."/>
            <person name="Antonin V."/>
            <person name="Barry K.W."/>
            <person name="Bougher N.L."/>
            <person name="Buchanan P."/>
            <person name="Buyck B."/>
            <person name="Bense V."/>
            <person name="Catcheside P."/>
            <person name="Chovatia M."/>
            <person name="Cooper J."/>
            <person name="Damon W."/>
            <person name="Desjardin D."/>
            <person name="Finy P."/>
            <person name="Geml J."/>
            <person name="Haridas S."/>
            <person name="Hughes K."/>
            <person name="Justo A."/>
            <person name="Karasinski D."/>
            <person name="Kautmanova I."/>
            <person name="Kiss B."/>
            <person name="Kocsube S."/>
            <person name="Kotiranta H."/>
            <person name="LaButti K.M."/>
            <person name="Lechner B.E."/>
            <person name="Liimatainen K."/>
            <person name="Lipzen A."/>
            <person name="Lukacs Z."/>
            <person name="Mihaltcheva S."/>
            <person name="Morgado L.N."/>
            <person name="Niskanen T."/>
            <person name="Noordeloos M.E."/>
            <person name="Ohm R.A."/>
            <person name="Ortiz-Santana B."/>
            <person name="Ovrebo C."/>
            <person name="Racz N."/>
            <person name="Riley R."/>
            <person name="Savchenko A."/>
            <person name="Shiryaev A."/>
            <person name="Soop K."/>
            <person name="Spirin V."/>
            <person name="Szebenyi C."/>
            <person name="Tomsovsky M."/>
            <person name="Tulloss R.E."/>
            <person name="Uehling J."/>
            <person name="Grigoriev I.V."/>
            <person name="Vagvolgyi C."/>
            <person name="Papp T."/>
            <person name="Martin F.M."/>
            <person name="Miettinen O."/>
            <person name="Hibbett D.S."/>
            <person name="Nagy L.G."/>
        </authorList>
    </citation>
    <scope>NUCLEOTIDE SEQUENCE [LARGE SCALE GENOMIC DNA]</scope>
    <source>
        <strain evidence="1 2">HHB13444</strain>
    </source>
</reference>
<name>A0A5C3NZS6_9APHY</name>
<evidence type="ECO:0008006" key="3">
    <source>
        <dbReference type="Google" id="ProtNLM"/>
    </source>
</evidence>
<protein>
    <recommendedName>
        <fullName evidence="3">F-box domain-containing protein</fullName>
    </recommendedName>
</protein>
<sequence length="415" mass="47137">MNQATLYDDILLQIFDYIAAPTCDRDASGRRNLVDAALVCRSWTRPAQAVLYAGSILVNLDADRSSDFDWQRASMSILFVRTMCTCPHLRSAVRDITLRVPVDVDTFNDNNIEWLRMLPPDGLRKFRCLWYTAKVPFQPSLLSAPAVLTVHDVRLYCCHKIPTSSVLSLKSATCLDIEVYTLDAHLEHSQEIAFTFESGPPVNKLALNMLDYPGHCQCFAALAPGLRSFTTKGDWFTCNYLARPVGQAIARHGCEAKELILCVDWTARWRYAYHRVSFLCDYPFLDDLAMRRPKVEHLVAPPGSCTDVFFQHFPVKLKTLELVLQDEKPFPFERSLREALIRVRNERIPIAVEKIMFWSFFACTVDDDPYVLLRDICAASGITFCHKAQFDPLTSLVEKFFCCKVCCPEGSGTTT</sequence>
<evidence type="ECO:0000313" key="1">
    <source>
        <dbReference type="EMBL" id="TFK81550.1"/>
    </source>
</evidence>
<dbReference type="STRING" id="1314778.A0A5C3NZS6"/>